<dbReference type="EMBL" id="MPTB01000003">
    <property type="protein sequence ID" value="OMD52452.1"/>
    <property type="molecule type" value="Genomic_DNA"/>
</dbReference>
<sequence>MKYIEFGIGNRWIVRTETELEDGTETEQQGINRPIHFHSLYLRIWIGKTVFVADLKEGCKKARKSRSKLKIVIGISSY</sequence>
<accession>A0ABX3HQF6</accession>
<reference evidence="1 2" key="1">
    <citation type="submission" date="2016-10" db="EMBL/GenBank/DDBJ databases">
        <title>Paenibacillus species isolates.</title>
        <authorList>
            <person name="Beno S.M."/>
        </authorList>
    </citation>
    <scope>NUCLEOTIDE SEQUENCE [LARGE SCALE GENOMIC DNA]</scope>
    <source>
        <strain evidence="1 2">FSL H7-0744</strain>
    </source>
</reference>
<organism evidence="1 2">
    <name type="scientific">Paenibacillus borealis</name>
    <dbReference type="NCBI Taxonomy" id="160799"/>
    <lineage>
        <taxon>Bacteria</taxon>
        <taxon>Bacillati</taxon>
        <taxon>Bacillota</taxon>
        <taxon>Bacilli</taxon>
        <taxon>Bacillales</taxon>
        <taxon>Paenibacillaceae</taxon>
        <taxon>Paenibacillus</taxon>
    </lineage>
</organism>
<dbReference type="InterPro" id="IPR025009">
    <property type="entry name" value="DUF3977"/>
</dbReference>
<evidence type="ECO:0000313" key="2">
    <source>
        <dbReference type="Proteomes" id="UP000187412"/>
    </source>
</evidence>
<evidence type="ECO:0008006" key="3">
    <source>
        <dbReference type="Google" id="ProtNLM"/>
    </source>
</evidence>
<proteinExistence type="predicted"/>
<comment type="caution">
    <text evidence="1">The sequence shown here is derived from an EMBL/GenBank/DDBJ whole genome shotgun (WGS) entry which is preliminary data.</text>
</comment>
<keyword evidence="2" id="KW-1185">Reference proteome</keyword>
<dbReference type="Pfam" id="PF13122">
    <property type="entry name" value="DUF3977"/>
    <property type="match status" value="1"/>
</dbReference>
<protein>
    <recommendedName>
        <fullName evidence="3">DUF3977 domain-containing protein</fullName>
    </recommendedName>
</protein>
<gene>
    <name evidence="1" type="ORF">BSK56_03340</name>
</gene>
<evidence type="ECO:0000313" key="1">
    <source>
        <dbReference type="EMBL" id="OMD52452.1"/>
    </source>
</evidence>
<name>A0ABX3HQF6_PAEBO</name>
<dbReference type="Proteomes" id="UP000187412">
    <property type="component" value="Unassembled WGS sequence"/>
</dbReference>
<dbReference type="RefSeq" id="WP_076109306.1">
    <property type="nucleotide sequence ID" value="NZ_MPTB01000003.1"/>
</dbReference>